<proteinExistence type="predicted"/>
<keyword evidence="3" id="KW-1185">Reference proteome</keyword>
<gene>
    <name evidence="2" type="ORF">CHS0354_003285</name>
</gene>
<reference evidence="2" key="1">
    <citation type="journal article" date="2021" name="Genome Biol. Evol.">
        <title>A High-Quality Reference Genome for a Parasitic Bivalve with Doubly Uniparental Inheritance (Bivalvia: Unionida).</title>
        <authorList>
            <person name="Smith C.H."/>
        </authorList>
    </citation>
    <scope>NUCLEOTIDE SEQUENCE</scope>
    <source>
        <strain evidence="2">CHS0354</strain>
    </source>
</reference>
<accession>A0AAE0SBM3</accession>
<sequence>MCSIPIVKATFLTEVIFKNMAMSGQIGVAVSRIKSKKELRMINIRSCLIRNHPQFIKKLFCESPFYPGDKTCWVVPVSVDHLNRPENNQESATDTEKSDGTDDVEENDIENDSDYDEEVIQTMDILESNDSPMPAAINIDVLLDVITYRASPT</sequence>
<protein>
    <submittedName>
        <fullName evidence="2">Uncharacterized protein</fullName>
    </submittedName>
</protein>
<evidence type="ECO:0000313" key="3">
    <source>
        <dbReference type="Proteomes" id="UP001195483"/>
    </source>
</evidence>
<evidence type="ECO:0000313" key="2">
    <source>
        <dbReference type="EMBL" id="KAK3588355.1"/>
    </source>
</evidence>
<name>A0AAE0SBM3_9BIVA</name>
<dbReference type="EMBL" id="JAEAOA010000267">
    <property type="protein sequence ID" value="KAK3588355.1"/>
    <property type="molecule type" value="Genomic_DNA"/>
</dbReference>
<evidence type="ECO:0000256" key="1">
    <source>
        <dbReference type="SAM" id="MobiDB-lite"/>
    </source>
</evidence>
<organism evidence="2 3">
    <name type="scientific">Potamilus streckersoni</name>
    <dbReference type="NCBI Taxonomy" id="2493646"/>
    <lineage>
        <taxon>Eukaryota</taxon>
        <taxon>Metazoa</taxon>
        <taxon>Spiralia</taxon>
        <taxon>Lophotrochozoa</taxon>
        <taxon>Mollusca</taxon>
        <taxon>Bivalvia</taxon>
        <taxon>Autobranchia</taxon>
        <taxon>Heteroconchia</taxon>
        <taxon>Palaeoheterodonta</taxon>
        <taxon>Unionida</taxon>
        <taxon>Unionoidea</taxon>
        <taxon>Unionidae</taxon>
        <taxon>Ambleminae</taxon>
        <taxon>Lampsilini</taxon>
        <taxon>Potamilus</taxon>
    </lineage>
</organism>
<feature type="region of interest" description="Disordered" evidence="1">
    <location>
        <begin position="83"/>
        <end position="116"/>
    </location>
</feature>
<reference evidence="2" key="2">
    <citation type="journal article" date="2021" name="Genome Biol. Evol.">
        <title>Developing a high-quality reference genome for a parasitic bivalve with doubly uniparental inheritance (Bivalvia: Unionida).</title>
        <authorList>
            <person name="Smith C.H."/>
        </authorList>
    </citation>
    <scope>NUCLEOTIDE SEQUENCE</scope>
    <source>
        <strain evidence="2">CHS0354</strain>
        <tissue evidence="2">Mantle</tissue>
    </source>
</reference>
<feature type="compositionally biased region" description="Acidic residues" evidence="1">
    <location>
        <begin position="101"/>
        <end position="116"/>
    </location>
</feature>
<dbReference type="Proteomes" id="UP001195483">
    <property type="component" value="Unassembled WGS sequence"/>
</dbReference>
<reference evidence="2" key="3">
    <citation type="submission" date="2023-05" db="EMBL/GenBank/DDBJ databases">
        <authorList>
            <person name="Smith C.H."/>
        </authorList>
    </citation>
    <scope>NUCLEOTIDE SEQUENCE</scope>
    <source>
        <strain evidence="2">CHS0354</strain>
        <tissue evidence="2">Mantle</tissue>
    </source>
</reference>
<comment type="caution">
    <text evidence="2">The sequence shown here is derived from an EMBL/GenBank/DDBJ whole genome shotgun (WGS) entry which is preliminary data.</text>
</comment>
<dbReference type="AlphaFoldDB" id="A0AAE0SBM3"/>